<dbReference type="GO" id="GO:0031012">
    <property type="term" value="C:extracellular matrix"/>
    <property type="evidence" value="ECO:0007669"/>
    <property type="project" value="TreeGrafter"/>
</dbReference>
<dbReference type="SMART" id="SM00216">
    <property type="entry name" value="VWD"/>
    <property type="match status" value="1"/>
</dbReference>
<dbReference type="Proteomes" id="UP000261540">
    <property type="component" value="Unplaced"/>
</dbReference>
<dbReference type="Gene3D" id="2.10.25.10">
    <property type="entry name" value="Laminin"/>
    <property type="match status" value="1"/>
</dbReference>
<accession>A0A3B3SMS6</accession>
<evidence type="ECO:0000313" key="7">
    <source>
        <dbReference type="Ensembl" id="ENSPKIP00000031356.1"/>
    </source>
</evidence>
<dbReference type="FunFam" id="2.10.25.10:FF:000153">
    <property type="entry name" value="MUC5B isoform 1"/>
    <property type="match status" value="1"/>
</dbReference>
<keyword evidence="5" id="KW-0325">Glycoprotein</keyword>
<dbReference type="AlphaFoldDB" id="A0A3B3SMS6"/>
<keyword evidence="3" id="KW-0677">Repeat</keyword>
<dbReference type="PROSITE" id="PS51233">
    <property type="entry name" value="VWFD"/>
    <property type="match status" value="2"/>
</dbReference>
<dbReference type="InterPro" id="IPR014853">
    <property type="entry name" value="VWF/SSPO/ZAN-like_Cys-rich_dom"/>
</dbReference>
<dbReference type="SUPFAM" id="SSF57603">
    <property type="entry name" value="FnI-like domain"/>
    <property type="match status" value="1"/>
</dbReference>
<evidence type="ECO:0000259" key="6">
    <source>
        <dbReference type="PROSITE" id="PS51233"/>
    </source>
</evidence>
<evidence type="ECO:0000256" key="4">
    <source>
        <dbReference type="ARBA" id="ARBA00023157"/>
    </source>
</evidence>
<keyword evidence="4" id="KW-1015">Disulfide bond</keyword>
<dbReference type="InterPro" id="IPR036084">
    <property type="entry name" value="Ser_inhib-like_sf"/>
</dbReference>
<evidence type="ECO:0000256" key="5">
    <source>
        <dbReference type="ARBA" id="ARBA00023180"/>
    </source>
</evidence>
<dbReference type="CDD" id="cd19941">
    <property type="entry name" value="TIL"/>
    <property type="match status" value="1"/>
</dbReference>
<dbReference type="Pfam" id="PF00094">
    <property type="entry name" value="VWD"/>
    <property type="match status" value="2"/>
</dbReference>
<evidence type="ECO:0000256" key="2">
    <source>
        <dbReference type="ARBA" id="ARBA00022525"/>
    </source>
</evidence>
<dbReference type="GO" id="GO:0005615">
    <property type="term" value="C:extracellular space"/>
    <property type="evidence" value="ECO:0007669"/>
    <property type="project" value="TreeGrafter"/>
</dbReference>
<dbReference type="InterPro" id="IPR001846">
    <property type="entry name" value="VWF_type-D"/>
</dbReference>
<organism evidence="7 8">
    <name type="scientific">Paramormyrops kingsleyae</name>
    <dbReference type="NCBI Taxonomy" id="1676925"/>
    <lineage>
        <taxon>Eukaryota</taxon>
        <taxon>Metazoa</taxon>
        <taxon>Chordata</taxon>
        <taxon>Craniata</taxon>
        <taxon>Vertebrata</taxon>
        <taxon>Euteleostomi</taxon>
        <taxon>Actinopterygii</taxon>
        <taxon>Neopterygii</taxon>
        <taxon>Teleostei</taxon>
        <taxon>Osteoglossocephala</taxon>
        <taxon>Osteoglossomorpha</taxon>
        <taxon>Osteoglossiformes</taxon>
        <taxon>Mormyridae</taxon>
        <taxon>Paramormyrops</taxon>
    </lineage>
</organism>
<evidence type="ECO:0000313" key="8">
    <source>
        <dbReference type="Proteomes" id="UP000261540"/>
    </source>
</evidence>
<dbReference type="PANTHER" id="PTHR11339:SF408">
    <property type="entry name" value="MUCIN-5B"/>
    <property type="match status" value="1"/>
</dbReference>
<feature type="domain" description="VWFD" evidence="6">
    <location>
        <begin position="2"/>
        <end position="181"/>
    </location>
</feature>
<dbReference type="SMART" id="SM00832">
    <property type="entry name" value="C8"/>
    <property type="match status" value="1"/>
</dbReference>
<dbReference type="SMART" id="SM00215">
    <property type="entry name" value="VWC_out"/>
    <property type="match status" value="1"/>
</dbReference>
<dbReference type="Pfam" id="PF01826">
    <property type="entry name" value="TIL"/>
    <property type="match status" value="1"/>
</dbReference>
<keyword evidence="8" id="KW-1185">Reference proteome</keyword>
<evidence type="ECO:0000256" key="3">
    <source>
        <dbReference type="ARBA" id="ARBA00022737"/>
    </source>
</evidence>
<dbReference type="PANTHER" id="PTHR11339">
    <property type="entry name" value="EXTRACELLULAR MATRIX GLYCOPROTEIN RELATED"/>
    <property type="match status" value="1"/>
</dbReference>
<feature type="domain" description="VWFD" evidence="6">
    <location>
        <begin position="334"/>
        <end position="413"/>
    </location>
</feature>
<dbReference type="InterPro" id="IPR002919">
    <property type="entry name" value="TIL_dom"/>
</dbReference>
<reference evidence="7" key="1">
    <citation type="submission" date="2025-08" db="UniProtKB">
        <authorList>
            <consortium name="Ensembl"/>
        </authorList>
    </citation>
    <scope>IDENTIFICATION</scope>
</reference>
<protein>
    <recommendedName>
        <fullName evidence="6">VWFD domain-containing protein</fullName>
    </recommendedName>
</protein>
<proteinExistence type="predicted"/>
<dbReference type="InterPro" id="IPR050780">
    <property type="entry name" value="Mucin_vWF_Thrombospondin_sf"/>
</dbReference>
<dbReference type="SUPFAM" id="SSF57567">
    <property type="entry name" value="Serine protease inhibitors"/>
    <property type="match status" value="1"/>
</dbReference>
<keyword evidence="2" id="KW-0964">Secreted</keyword>
<comment type="subcellular location">
    <subcellularLocation>
        <location evidence="1">Secreted</location>
    </subcellularLocation>
</comment>
<sequence>NGVCSTWGTYHFKTFDGDVFQLPSSCNYILTSHCKSSYEDFNIQLRRQVEGEEPTISKVTMKLDGAVVELTKDLVQVNGDSVTLPFSQSGVFIEKTPSYIKITAKLGLVAMWNQEDAFLLEIDNKYINQTCGLCGDFNGVQLYDEFIMDGDEQKPKSSKNCAEQISVCQKLLSNPALSSCKDLVPTASFIKACVMDMCHCPKGSSSSCLCNTLSEYSRQCVHAGGKPQQWRTAQFCPKSCPSNMEYQECGIPCVDTCSNPDRRQLCEDHCTDGCFCPPGTVIDDIGHGGCIPVHQCSCSHNGKEYRPGESYTTNCKECACSGGQWSCQDLDCPKTCSVNGGSHITTYDGKAYTFHGDCSYVLTKPCDGSNFTVLGDLVKCGLSDTETCLKAVTLAISGGTTVRSRKAFTCCAI</sequence>
<dbReference type="GeneTree" id="ENSGT00940000156076"/>
<evidence type="ECO:0000256" key="1">
    <source>
        <dbReference type="ARBA" id="ARBA00004613"/>
    </source>
</evidence>
<dbReference type="Pfam" id="PF08742">
    <property type="entry name" value="C8"/>
    <property type="match status" value="1"/>
</dbReference>
<dbReference type="STRING" id="1676925.ENSPKIP00000031356"/>
<reference evidence="7" key="2">
    <citation type="submission" date="2025-09" db="UniProtKB">
        <authorList>
            <consortium name="Ensembl"/>
        </authorList>
    </citation>
    <scope>IDENTIFICATION</scope>
</reference>
<dbReference type="Ensembl" id="ENSPKIT00000012201.1">
    <property type="protein sequence ID" value="ENSPKIP00000031356.1"/>
    <property type="gene ID" value="ENSPKIG00000011863.1"/>
</dbReference>
<dbReference type="InterPro" id="IPR001007">
    <property type="entry name" value="VWF_dom"/>
</dbReference>
<name>A0A3B3SMS6_9TELE</name>